<evidence type="ECO:0000259" key="12">
    <source>
        <dbReference type="Pfam" id="PF13877"/>
    </source>
</evidence>
<dbReference type="Proteomes" id="UP001221898">
    <property type="component" value="Unassembled WGS sequence"/>
</dbReference>
<keyword evidence="15" id="KW-1185">Reference proteome</keyword>
<evidence type="ECO:0000256" key="9">
    <source>
        <dbReference type="ARBA" id="ARBA00023273"/>
    </source>
</evidence>
<keyword evidence="8" id="KW-0969">Cilium</keyword>
<dbReference type="PANTHER" id="PTHR28572">
    <property type="entry name" value="COILED-COIL DOMAIN-CONTAINING PROTEIN 103"/>
    <property type="match status" value="1"/>
</dbReference>
<evidence type="ECO:0000256" key="5">
    <source>
        <dbReference type="ARBA" id="ARBA00022490"/>
    </source>
</evidence>
<evidence type="ECO:0000256" key="6">
    <source>
        <dbReference type="ARBA" id="ARBA00022794"/>
    </source>
</evidence>
<comment type="subcellular location">
    <subcellularLocation>
        <location evidence="2">Cell projection</location>
        <location evidence="2">Cilium</location>
        <location evidence="2">Flagellum</location>
    </subcellularLocation>
    <subcellularLocation>
        <location evidence="3">Cytoplasm</location>
    </subcellularLocation>
</comment>
<dbReference type="InterPro" id="IPR025986">
    <property type="entry name" value="RPAP3-like_C"/>
</dbReference>
<proteinExistence type="inferred from homology"/>
<evidence type="ECO:0000256" key="11">
    <source>
        <dbReference type="SAM" id="MobiDB-lite"/>
    </source>
</evidence>
<dbReference type="GO" id="GO:0036157">
    <property type="term" value="C:outer dynein arm"/>
    <property type="evidence" value="ECO:0007669"/>
    <property type="project" value="InterPro"/>
</dbReference>
<dbReference type="InterPro" id="IPR031733">
    <property type="entry name" value="Dynein_attach_N"/>
</dbReference>
<keyword evidence="6" id="KW-0970">Cilium biogenesis/degradation</keyword>
<dbReference type="GO" id="GO:0007368">
    <property type="term" value="P:determination of left/right symmetry"/>
    <property type="evidence" value="ECO:0007669"/>
    <property type="project" value="TreeGrafter"/>
</dbReference>
<dbReference type="Pfam" id="PF13877">
    <property type="entry name" value="RPAP3_C"/>
    <property type="match status" value="1"/>
</dbReference>
<feature type="compositionally biased region" description="Basic and acidic residues" evidence="11">
    <location>
        <begin position="87"/>
        <end position="97"/>
    </location>
</feature>
<comment type="function">
    <text evidence="1">Dynein-attachment factor required for cilia motility.</text>
</comment>
<sequence>MGDSEDINFAALERELQCAVEADKKYRRENDAKFRAIRQNVGSYEEFRDIVLASHLKPLERKDKRDGSRKQPWNSIASATRQPSTSQHEEMEASEFHPRTAAEFIRDWRRFGGSTEDRYRLLVSLGGEGLRRIFVAEVGAGLLGEFLLVLSECLRPTDAASAVAVLEGMSRTGRFGLNVSFLSRAERDACRRLARRLMDIAADAVPENAGGQAMSRGPRGATGHRGGDVVEKLKSVMQLYGVDVDSPE</sequence>
<dbReference type="AlphaFoldDB" id="A0AAD7SKR4"/>
<evidence type="ECO:0000256" key="8">
    <source>
        <dbReference type="ARBA" id="ARBA00023069"/>
    </source>
</evidence>
<evidence type="ECO:0000256" key="10">
    <source>
        <dbReference type="ARBA" id="ARBA00049986"/>
    </source>
</evidence>
<evidence type="ECO:0000259" key="13">
    <source>
        <dbReference type="Pfam" id="PF15867"/>
    </source>
</evidence>
<keyword evidence="7" id="KW-0282">Flagellum</keyword>
<dbReference type="GO" id="GO:0036159">
    <property type="term" value="P:inner dynein arm assembly"/>
    <property type="evidence" value="ECO:0007669"/>
    <property type="project" value="TreeGrafter"/>
</dbReference>
<organism evidence="14 15">
    <name type="scientific">Aldrovandia affinis</name>
    <dbReference type="NCBI Taxonomy" id="143900"/>
    <lineage>
        <taxon>Eukaryota</taxon>
        <taxon>Metazoa</taxon>
        <taxon>Chordata</taxon>
        <taxon>Craniata</taxon>
        <taxon>Vertebrata</taxon>
        <taxon>Euteleostomi</taxon>
        <taxon>Actinopterygii</taxon>
        <taxon>Neopterygii</taxon>
        <taxon>Teleostei</taxon>
        <taxon>Notacanthiformes</taxon>
        <taxon>Halosauridae</taxon>
        <taxon>Aldrovandia</taxon>
    </lineage>
</organism>
<evidence type="ECO:0000256" key="1">
    <source>
        <dbReference type="ARBA" id="ARBA00004048"/>
    </source>
</evidence>
<evidence type="ECO:0008006" key="16">
    <source>
        <dbReference type="Google" id="ProtNLM"/>
    </source>
</evidence>
<evidence type="ECO:0000256" key="2">
    <source>
        <dbReference type="ARBA" id="ARBA00004230"/>
    </source>
</evidence>
<protein>
    <recommendedName>
        <fullName evidence="16">Coiled-coil domain-containing protein 103</fullName>
    </recommendedName>
</protein>
<evidence type="ECO:0000256" key="7">
    <source>
        <dbReference type="ARBA" id="ARBA00022846"/>
    </source>
</evidence>
<accession>A0AAD7SKR4</accession>
<keyword evidence="5" id="KW-0963">Cytoplasm</keyword>
<evidence type="ECO:0000313" key="15">
    <source>
        <dbReference type="Proteomes" id="UP001221898"/>
    </source>
</evidence>
<dbReference type="GO" id="GO:0031514">
    <property type="term" value="C:motile cilium"/>
    <property type="evidence" value="ECO:0007669"/>
    <property type="project" value="UniProtKB-SubCell"/>
</dbReference>
<evidence type="ECO:0000256" key="4">
    <source>
        <dbReference type="ARBA" id="ARBA00011738"/>
    </source>
</evidence>
<gene>
    <name evidence="14" type="ORF">AAFF_G00341770</name>
</gene>
<feature type="domain" description="RNA-polymerase II-associated protein 3-like C-terminal" evidence="12">
    <location>
        <begin position="97"/>
        <end position="187"/>
    </location>
</feature>
<comment type="subunit">
    <text evidence="4">Homodimer.</text>
</comment>
<comment type="caution">
    <text evidence="14">The sequence shown here is derived from an EMBL/GenBank/DDBJ whole genome shotgun (WGS) entry which is preliminary data.</text>
</comment>
<feature type="compositionally biased region" description="Polar residues" evidence="11">
    <location>
        <begin position="71"/>
        <end position="86"/>
    </location>
</feature>
<dbReference type="PANTHER" id="PTHR28572:SF1">
    <property type="entry name" value="COILED-COIL DOMAIN-CONTAINING PROTEIN 103"/>
    <property type="match status" value="1"/>
</dbReference>
<name>A0AAD7SKR4_9TELE</name>
<keyword evidence="9" id="KW-0966">Cell projection</keyword>
<evidence type="ECO:0000256" key="3">
    <source>
        <dbReference type="ARBA" id="ARBA00004496"/>
    </source>
</evidence>
<reference evidence="14" key="1">
    <citation type="journal article" date="2023" name="Science">
        <title>Genome structures resolve the early diversification of teleost fishes.</title>
        <authorList>
            <person name="Parey E."/>
            <person name="Louis A."/>
            <person name="Montfort J."/>
            <person name="Bouchez O."/>
            <person name="Roques C."/>
            <person name="Iampietro C."/>
            <person name="Lluch J."/>
            <person name="Castinel A."/>
            <person name="Donnadieu C."/>
            <person name="Desvignes T."/>
            <person name="Floi Bucao C."/>
            <person name="Jouanno E."/>
            <person name="Wen M."/>
            <person name="Mejri S."/>
            <person name="Dirks R."/>
            <person name="Jansen H."/>
            <person name="Henkel C."/>
            <person name="Chen W.J."/>
            <person name="Zahm M."/>
            <person name="Cabau C."/>
            <person name="Klopp C."/>
            <person name="Thompson A.W."/>
            <person name="Robinson-Rechavi M."/>
            <person name="Braasch I."/>
            <person name="Lecointre G."/>
            <person name="Bobe J."/>
            <person name="Postlethwait J.H."/>
            <person name="Berthelot C."/>
            <person name="Roest Crollius H."/>
            <person name="Guiguen Y."/>
        </authorList>
    </citation>
    <scope>NUCLEOTIDE SEQUENCE</scope>
    <source>
        <strain evidence="14">NC1722</strain>
    </source>
</reference>
<dbReference type="EMBL" id="JAINUG010000054">
    <property type="protein sequence ID" value="KAJ8404404.1"/>
    <property type="molecule type" value="Genomic_DNA"/>
</dbReference>
<feature type="region of interest" description="Disordered" evidence="11">
    <location>
        <begin position="61"/>
        <end position="97"/>
    </location>
</feature>
<dbReference type="GO" id="GO:0003351">
    <property type="term" value="P:epithelial cilium movement involved in extracellular fluid movement"/>
    <property type="evidence" value="ECO:0007669"/>
    <property type="project" value="TreeGrafter"/>
</dbReference>
<dbReference type="InterPro" id="IPR042422">
    <property type="entry name" value="CC103"/>
</dbReference>
<dbReference type="Pfam" id="PF15867">
    <property type="entry name" value="Dynein_attach_N"/>
    <property type="match status" value="1"/>
</dbReference>
<comment type="similarity">
    <text evidence="10">Belongs to the DNAAF19/PR46b family.</text>
</comment>
<feature type="domain" description="Dynein attachment factor N-terminal" evidence="13">
    <location>
        <begin position="7"/>
        <end position="74"/>
    </location>
</feature>
<evidence type="ECO:0000313" key="14">
    <source>
        <dbReference type="EMBL" id="KAJ8404404.1"/>
    </source>
</evidence>
<dbReference type="GO" id="GO:0005576">
    <property type="term" value="C:extracellular region"/>
    <property type="evidence" value="ECO:0007669"/>
    <property type="project" value="GOC"/>
</dbReference>